<evidence type="ECO:0000256" key="4">
    <source>
        <dbReference type="ARBA" id="ARBA00022763"/>
    </source>
</evidence>
<evidence type="ECO:0000259" key="12">
    <source>
        <dbReference type="PROSITE" id="PS51193"/>
    </source>
</evidence>
<feature type="region of interest" description="Disordered" evidence="11">
    <location>
        <begin position="428"/>
        <end position="451"/>
    </location>
</feature>
<dbReference type="EMBL" id="CAJPEX010001152">
    <property type="protein sequence ID" value="CAG0918351.1"/>
    <property type="molecule type" value="Genomic_DNA"/>
</dbReference>
<keyword evidence="2" id="KW-0479">Metal-binding</keyword>
<evidence type="ECO:0000256" key="6">
    <source>
        <dbReference type="ARBA" id="ARBA00022840"/>
    </source>
</evidence>
<dbReference type="FunFam" id="3.40.50.300:FF:000381">
    <property type="entry name" value="TFIIH basal transcription factor complex helicase subunit"/>
    <property type="match status" value="1"/>
</dbReference>
<dbReference type="GO" id="GO:0043139">
    <property type="term" value="F:5'-3' DNA helicase activity"/>
    <property type="evidence" value="ECO:0007669"/>
    <property type="project" value="UniProtKB-EC"/>
</dbReference>
<dbReference type="InterPro" id="IPR014013">
    <property type="entry name" value="Helic_SF1/SF2_ATP-bd_DinG/Rad3"/>
</dbReference>
<keyword evidence="7" id="KW-0238">DNA-binding</keyword>
<dbReference type="NCBIfam" id="TIGR00604">
    <property type="entry name" value="rad3"/>
    <property type="match status" value="1"/>
</dbReference>
<keyword evidence="5" id="KW-0378">Hydrolase</keyword>
<dbReference type="GO" id="GO:0006366">
    <property type="term" value="P:transcription by RNA polymerase II"/>
    <property type="evidence" value="ECO:0007669"/>
    <property type="project" value="TreeGrafter"/>
</dbReference>
<dbReference type="InterPro" id="IPR002464">
    <property type="entry name" value="DNA/RNA_helicase_DEAH_CS"/>
</dbReference>
<dbReference type="SUPFAM" id="SSF52540">
    <property type="entry name" value="P-loop containing nucleoside triphosphate hydrolases"/>
    <property type="match status" value="1"/>
</dbReference>
<dbReference type="InterPro" id="IPR001945">
    <property type="entry name" value="RAD3/XPD"/>
</dbReference>
<evidence type="ECO:0000256" key="10">
    <source>
        <dbReference type="ARBA" id="ARBA00048954"/>
    </source>
</evidence>
<dbReference type="GO" id="GO:0006289">
    <property type="term" value="P:nucleotide-excision repair"/>
    <property type="evidence" value="ECO:0007669"/>
    <property type="project" value="InterPro"/>
</dbReference>
<dbReference type="PROSITE" id="PS51193">
    <property type="entry name" value="HELICASE_ATP_BIND_2"/>
    <property type="match status" value="1"/>
</dbReference>
<dbReference type="AlphaFoldDB" id="A0A7R9GES0"/>
<dbReference type="PROSITE" id="PS00690">
    <property type="entry name" value="DEAH_ATP_HELICASE"/>
    <property type="match status" value="1"/>
</dbReference>
<dbReference type="InterPro" id="IPR010614">
    <property type="entry name" value="RAD3-like_helicase_DEAD"/>
</dbReference>
<protein>
    <recommendedName>
        <fullName evidence="9">DNA 5'-3' helicase</fullName>
        <ecNumber evidence="9">5.6.2.3</ecNumber>
    </recommendedName>
</protein>
<feature type="region of interest" description="Disordered" evidence="11">
    <location>
        <begin position="498"/>
        <end position="522"/>
    </location>
</feature>
<keyword evidence="8" id="KW-0234">DNA repair</keyword>
<evidence type="ECO:0000256" key="7">
    <source>
        <dbReference type="ARBA" id="ARBA00023125"/>
    </source>
</evidence>
<dbReference type="FunFam" id="1.10.275.40:FF:000001">
    <property type="entry name" value="DNA repair helicase (Rad3)"/>
    <property type="match status" value="1"/>
</dbReference>
<feature type="compositionally biased region" description="Polar residues" evidence="11">
    <location>
        <begin position="430"/>
        <end position="446"/>
    </location>
</feature>
<evidence type="ECO:0000256" key="11">
    <source>
        <dbReference type="SAM" id="MobiDB-lite"/>
    </source>
</evidence>
<keyword evidence="4" id="KW-0227">DNA damage</keyword>
<dbReference type="PANTHER" id="PTHR11472:SF1">
    <property type="entry name" value="GENERAL TRANSCRIPTION AND DNA REPAIR FACTOR IIH HELICASE SUBUNIT XPD"/>
    <property type="match status" value="1"/>
</dbReference>
<dbReference type="EC" id="5.6.2.3" evidence="9"/>
<evidence type="ECO:0000313" key="13">
    <source>
        <dbReference type="EMBL" id="CAD7278199.1"/>
    </source>
</evidence>
<dbReference type="FunFam" id="1.10.30.20:FF:000001">
    <property type="entry name" value="DNA repair helicase rad15"/>
    <property type="match status" value="1"/>
</dbReference>
<dbReference type="Pfam" id="PF06777">
    <property type="entry name" value="HBB"/>
    <property type="match status" value="1"/>
</dbReference>
<keyword evidence="2" id="KW-0411">Iron-sulfur</keyword>
<dbReference type="OrthoDB" id="272481at2759"/>
<dbReference type="GO" id="GO:0005524">
    <property type="term" value="F:ATP binding"/>
    <property type="evidence" value="ECO:0007669"/>
    <property type="project" value="UniProtKB-KW"/>
</dbReference>
<dbReference type="InterPro" id="IPR013020">
    <property type="entry name" value="Rad3/Chl1-like"/>
</dbReference>
<evidence type="ECO:0000256" key="1">
    <source>
        <dbReference type="ARBA" id="ARBA00001966"/>
    </source>
</evidence>
<dbReference type="EMBL" id="OA883189">
    <property type="protein sequence ID" value="CAD7278199.1"/>
    <property type="molecule type" value="Genomic_DNA"/>
</dbReference>
<accession>A0A7R9GES0</accession>
<dbReference type="PRINTS" id="PR00852">
    <property type="entry name" value="XRODRMPGMNTD"/>
</dbReference>
<dbReference type="GO" id="GO:0003684">
    <property type="term" value="F:damaged DNA binding"/>
    <property type="evidence" value="ECO:0007669"/>
    <property type="project" value="TreeGrafter"/>
</dbReference>
<dbReference type="GO" id="GO:0045951">
    <property type="term" value="P:positive regulation of mitotic recombination"/>
    <property type="evidence" value="ECO:0007669"/>
    <property type="project" value="TreeGrafter"/>
</dbReference>
<comment type="cofactor">
    <cofactor evidence="1">
        <name>[4Fe-4S] cluster</name>
        <dbReference type="ChEBI" id="CHEBI:49883"/>
    </cofactor>
</comment>
<organism evidence="13">
    <name type="scientific">Notodromas monacha</name>
    <dbReference type="NCBI Taxonomy" id="399045"/>
    <lineage>
        <taxon>Eukaryota</taxon>
        <taxon>Metazoa</taxon>
        <taxon>Ecdysozoa</taxon>
        <taxon>Arthropoda</taxon>
        <taxon>Crustacea</taxon>
        <taxon>Oligostraca</taxon>
        <taxon>Ostracoda</taxon>
        <taxon>Podocopa</taxon>
        <taxon>Podocopida</taxon>
        <taxon>Cypridocopina</taxon>
        <taxon>Cypridoidea</taxon>
        <taxon>Cyprididae</taxon>
        <taxon>Notodromas</taxon>
    </lineage>
</organism>
<dbReference type="InterPro" id="IPR045028">
    <property type="entry name" value="DinG/Rad3-like"/>
</dbReference>
<keyword evidence="2" id="KW-0004">4Fe-4S</keyword>
<dbReference type="InterPro" id="IPR006554">
    <property type="entry name" value="Helicase-like_DEXD_c2"/>
</dbReference>
<name>A0A7R9GES0_9CRUS</name>
<gene>
    <name evidence="13" type="ORF">NMOB1V02_LOCUS5910</name>
</gene>
<dbReference type="GO" id="GO:0051539">
    <property type="term" value="F:4 iron, 4 sulfur cluster binding"/>
    <property type="evidence" value="ECO:0007669"/>
    <property type="project" value="UniProtKB-KW"/>
</dbReference>
<dbReference type="PANTHER" id="PTHR11472">
    <property type="entry name" value="DNA REPAIR DEAD HELICASE RAD3/XP-D SUBFAMILY MEMBER"/>
    <property type="match status" value="1"/>
</dbReference>
<dbReference type="GO" id="GO:0016818">
    <property type="term" value="F:hydrolase activity, acting on acid anhydrides, in phosphorus-containing anhydrides"/>
    <property type="evidence" value="ECO:0007669"/>
    <property type="project" value="InterPro"/>
</dbReference>
<dbReference type="Pfam" id="PF06733">
    <property type="entry name" value="DEAD_2"/>
    <property type="match status" value="1"/>
</dbReference>
<keyword evidence="6" id="KW-0067">ATP-binding</keyword>
<dbReference type="InterPro" id="IPR010643">
    <property type="entry name" value="HBB"/>
</dbReference>
<evidence type="ECO:0000313" key="14">
    <source>
        <dbReference type="Proteomes" id="UP000678499"/>
    </source>
</evidence>
<keyword evidence="3" id="KW-0547">Nucleotide-binding</keyword>
<comment type="catalytic activity">
    <reaction evidence="10">
        <text>ATP + H2O = ADP + phosphate + H(+)</text>
        <dbReference type="Rhea" id="RHEA:13065"/>
        <dbReference type="ChEBI" id="CHEBI:15377"/>
        <dbReference type="ChEBI" id="CHEBI:15378"/>
        <dbReference type="ChEBI" id="CHEBI:30616"/>
        <dbReference type="ChEBI" id="CHEBI:43474"/>
        <dbReference type="ChEBI" id="CHEBI:456216"/>
        <dbReference type="EC" id="5.6.2.3"/>
    </reaction>
</comment>
<dbReference type="Proteomes" id="UP000678499">
    <property type="component" value="Unassembled WGS sequence"/>
</dbReference>
<dbReference type="GO" id="GO:0005634">
    <property type="term" value="C:nucleus"/>
    <property type="evidence" value="ECO:0007669"/>
    <property type="project" value="InterPro"/>
</dbReference>
<reference evidence="13" key="1">
    <citation type="submission" date="2020-11" db="EMBL/GenBank/DDBJ databases">
        <authorList>
            <person name="Tran Van P."/>
        </authorList>
    </citation>
    <scope>NUCLEOTIDE SEQUENCE</scope>
</reference>
<feature type="domain" description="Helicase ATP-binding" evidence="12">
    <location>
        <begin position="7"/>
        <end position="285"/>
    </location>
</feature>
<dbReference type="SMART" id="SM00488">
    <property type="entry name" value="DEXDc2"/>
    <property type="match status" value="1"/>
</dbReference>
<evidence type="ECO:0000256" key="3">
    <source>
        <dbReference type="ARBA" id="ARBA00022741"/>
    </source>
</evidence>
<dbReference type="InterPro" id="IPR027417">
    <property type="entry name" value="P-loop_NTPase"/>
</dbReference>
<sequence length="568" mass="63902">MKVDIDGLEVLFPFDYIYPEQYSYMVELKKALDGKGHCMLEMPSGTGKTISLLALIVAYIKARPGDLSKLIYCSRTVPEIEKALEELRKLIAFHEKHPDGKVHPPFLGLALSSRKNLCIHPDVSKERDGKVVDSRCHELTASFVRAKRAENPGIPCCDFFEGFEAEGKSVGLPSGVYNLEDLKEYGAQKGWCPYFVARRAILQAHVVVYSYHYLLDPKIAELVSKEMGRQSVVVFDEAHNIDNVCIDSMSVKINNRILDRGLMNVASLSETLEAIKETDEAKLQEEYLRLVEGLREEREARENDQSLANPVLPQDILDEAVPGNIRQALHFAAFMRRFIDYLTSRLSVQHVVQETPAGFLRDVKQKVAIDRQPLRFCAERLASLMRTLDIPDLGDFASLTRISHFATLVSTYTKAAIQHAISVEDREQDIQASRQGSSLHQISYQRPKTPPVYGGQGNSDIGAATSPLSYECRALSKETAKQAPRKFVYIAPEKDGRAPRLSQGNVRGRSSMRGNTRGRGRGRGRKVVNFVEEVTAEEEYEGDENYDELEDELLPEGYLDETYSGNEY</sequence>
<evidence type="ECO:0000256" key="8">
    <source>
        <dbReference type="ARBA" id="ARBA00023204"/>
    </source>
</evidence>
<keyword evidence="14" id="KW-1185">Reference proteome</keyword>
<evidence type="ECO:0000256" key="2">
    <source>
        <dbReference type="ARBA" id="ARBA00022485"/>
    </source>
</evidence>
<evidence type="ECO:0000256" key="9">
    <source>
        <dbReference type="ARBA" id="ARBA00044969"/>
    </source>
</evidence>
<keyword evidence="2" id="KW-0408">Iron</keyword>
<proteinExistence type="predicted"/>
<dbReference type="Gene3D" id="3.40.50.300">
    <property type="entry name" value="P-loop containing nucleotide triphosphate hydrolases"/>
    <property type="match status" value="1"/>
</dbReference>
<evidence type="ECO:0000256" key="5">
    <source>
        <dbReference type="ARBA" id="ARBA00022801"/>
    </source>
</evidence>